<reference evidence="2" key="2">
    <citation type="submission" date="2020-09" db="EMBL/GenBank/DDBJ databases">
        <authorList>
            <person name="Sun Q."/>
            <person name="Ohkuma M."/>
        </authorList>
    </citation>
    <scope>NUCLEOTIDE SEQUENCE</scope>
    <source>
        <strain evidence="2">JCM 16108</strain>
    </source>
</reference>
<evidence type="ECO:0000256" key="1">
    <source>
        <dbReference type="SAM" id="MobiDB-lite"/>
    </source>
</evidence>
<evidence type="ECO:0000313" key="2">
    <source>
        <dbReference type="EMBL" id="GGM66803.1"/>
    </source>
</evidence>
<keyword evidence="3" id="KW-1185">Reference proteome</keyword>
<reference evidence="2" key="1">
    <citation type="journal article" date="2014" name="Int. J. Syst. Evol. Microbiol.">
        <title>Complete genome sequence of Corynebacterium casei LMG S-19264T (=DSM 44701T), isolated from a smear-ripened cheese.</title>
        <authorList>
            <consortium name="US DOE Joint Genome Institute (JGI-PGF)"/>
            <person name="Walter F."/>
            <person name="Albersmeier A."/>
            <person name="Kalinowski J."/>
            <person name="Ruckert C."/>
        </authorList>
    </citation>
    <scope>NUCLEOTIDE SEQUENCE</scope>
    <source>
        <strain evidence="2">JCM 16108</strain>
    </source>
</reference>
<feature type="compositionally biased region" description="Acidic residues" evidence="1">
    <location>
        <begin position="10"/>
        <end position="26"/>
    </location>
</feature>
<organism evidence="2 3">
    <name type="scientific">Halarchaeum rubridurum</name>
    <dbReference type="NCBI Taxonomy" id="489911"/>
    <lineage>
        <taxon>Archaea</taxon>
        <taxon>Methanobacteriati</taxon>
        <taxon>Methanobacteriota</taxon>
        <taxon>Stenosarchaea group</taxon>
        <taxon>Halobacteria</taxon>
        <taxon>Halobacteriales</taxon>
        <taxon>Halobacteriaceae</taxon>
    </lineage>
</organism>
<proteinExistence type="predicted"/>
<feature type="region of interest" description="Disordered" evidence="1">
    <location>
        <begin position="1"/>
        <end position="26"/>
    </location>
</feature>
<comment type="caution">
    <text evidence="2">The sequence shown here is derived from an EMBL/GenBank/DDBJ whole genome shotgun (WGS) entry which is preliminary data.</text>
</comment>
<dbReference type="Proteomes" id="UP000614609">
    <property type="component" value="Unassembled WGS sequence"/>
</dbReference>
<sequence>MSRRRRFEPPDELPPEPDDPEDPPEDDVEYFVEVEDDDSVFTSVPNSVQSLQTSSSAPSTLMVLGFAVSAPHISH</sequence>
<gene>
    <name evidence="2" type="ORF">GCM10009017_16140</name>
</gene>
<protein>
    <submittedName>
        <fullName evidence="2">Uncharacterized protein</fullName>
    </submittedName>
</protein>
<accession>A0A830FZ69</accession>
<dbReference type="EMBL" id="BMOO01000003">
    <property type="protein sequence ID" value="GGM66803.1"/>
    <property type="molecule type" value="Genomic_DNA"/>
</dbReference>
<dbReference type="Pfam" id="PF26459">
    <property type="entry name" value="DUF8138"/>
    <property type="match status" value="1"/>
</dbReference>
<dbReference type="InterPro" id="IPR058451">
    <property type="entry name" value="DUF8138"/>
</dbReference>
<name>A0A830FZ69_9EURY</name>
<evidence type="ECO:0000313" key="3">
    <source>
        <dbReference type="Proteomes" id="UP000614609"/>
    </source>
</evidence>
<dbReference type="AlphaFoldDB" id="A0A830FZ69"/>